<dbReference type="SMART" id="SM00360">
    <property type="entry name" value="RRM"/>
    <property type="match status" value="1"/>
</dbReference>
<dbReference type="OMA" id="GEHESKQ"/>
<dbReference type="InterPro" id="IPR012337">
    <property type="entry name" value="RNaseH-like_sf"/>
</dbReference>
<evidence type="ECO:0000313" key="5">
    <source>
        <dbReference type="EMBL" id="EOY02505.1"/>
    </source>
</evidence>
<dbReference type="SUPFAM" id="SSF54928">
    <property type="entry name" value="RNA-binding domain, RBD"/>
    <property type="match status" value="1"/>
</dbReference>
<dbReference type="PROSITE" id="PS50102">
    <property type="entry name" value="RRM"/>
    <property type="match status" value="1"/>
</dbReference>
<reference evidence="5 6" key="1">
    <citation type="journal article" date="2013" name="Genome Biol.">
        <title>The genome sequence of the most widely cultivated cacao type and its use to identify candidate genes regulating pod color.</title>
        <authorList>
            <person name="Motamayor J.C."/>
            <person name="Mockaitis K."/>
            <person name="Schmutz J."/>
            <person name="Haiminen N."/>
            <person name="Iii D.L."/>
            <person name="Cornejo O."/>
            <person name="Findley S.D."/>
            <person name="Zheng P."/>
            <person name="Utro F."/>
            <person name="Royaert S."/>
            <person name="Saski C."/>
            <person name="Jenkins J."/>
            <person name="Podicheti R."/>
            <person name="Zhao M."/>
            <person name="Scheffler B.E."/>
            <person name="Stack J.C."/>
            <person name="Feltus F.A."/>
            <person name="Mustiga G.M."/>
            <person name="Amores F."/>
            <person name="Phillips W."/>
            <person name="Marelli J.P."/>
            <person name="May G.D."/>
            <person name="Shapiro H."/>
            <person name="Ma J."/>
            <person name="Bustamante C.D."/>
            <person name="Schnell R.J."/>
            <person name="Main D."/>
            <person name="Gilbert D."/>
            <person name="Parida L."/>
            <person name="Kuhn D.N."/>
        </authorList>
    </citation>
    <scope>NUCLEOTIDE SEQUENCE [LARGE SCALE GENOMIC DNA]</scope>
    <source>
        <strain evidence="6">cv. Matina 1-6</strain>
    </source>
</reference>
<dbReference type="Pfam" id="PF00076">
    <property type="entry name" value="RRM_1"/>
    <property type="match status" value="1"/>
</dbReference>
<dbReference type="eggNOG" id="KOG0118">
    <property type="taxonomic scope" value="Eukaryota"/>
</dbReference>
<evidence type="ECO:0000256" key="2">
    <source>
        <dbReference type="ARBA" id="ARBA00023242"/>
    </source>
</evidence>
<dbReference type="GO" id="GO:0005634">
    <property type="term" value="C:nucleus"/>
    <property type="evidence" value="ECO:0007669"/>
    <property type="project" value="UniProtKB-SubCell"/>
</dbReference>
<evidence type="ECO:0000256" key="3">
    <source>
        <dbReference type="PROSITE-ProRule" id="PRU00176"/>
    </source>
</evidence>
<keyword evidence="3" id="KW-0694">RNA-binding</keyword>
<protein>
    <submittedName>
        <fullName evidence="5">RNA-binding (RRM/RBD/RNP motifs) family protein isoform 1</fullName>
    </submittedName>
</protein>
<sequence length="344" mass="37757">MSLRTCLNSLERSRSTESCEIIMRFGFITFGMEQSVDDLLAKGNKVELDGGSQILLHKVYAGWELPPRGFFKLNSGGSSAADPGKAGAGGIIRNDQGEWNVGYSRKLGQATSTCAEHWGLRDGLQLAVKRGLFDVIIKVDLQVVLDLICKEAVDSHTLGPIIKECRSLLEQIPNHRFCQINRDSNCCADHLARMGATMTKDFVIFEFPPDCIKLLLFAESLEPEDNDVILGGETNEFKSLNHTKDEGSMPQTKCGASPGKIFVGGLARDTTSAQFLEHFGKYGEIVDSVIMKKKEPGQRRGFGFVTYADPSIVDKVIKDTHIINGKQVGIKRTIPKGAIGTKDF</sequence>
<dbReference type="STRING" id="3641.A0A061EBY7"/>
<gene>
    <name evidence="5" type="ORF">TCM_016968</name>
</gene>
<evidence type="ECO:0000259" key="4">
    <source>
        <dbReference type="PROSITE" id="PS50102"/>
    </source>
</evidence>
<dbReference type="Gramene" id="EOY02505">
    <property type="protein sequence ID" value="EOY02505"/>
    <property type="gene ID" value="TCM_016968"/>
</dbReference>
<evidence type="ECO:0000256" key="1">
    <source>
        <dbReference type="ARBA" id="ARBA00004123"/>
    </source>
</evidence>
<dbReference type="InterPro" id="IPR036397">
    <property type="entry name" value="RNaseH_sf"/>
</dbReference>
<dbReference type="InterPro" id="IPR000504">
    <property type="entry name" value="RRM_dom"/>
</dbReference>
<name>A0A061EBY7_THECC</name>
<dbReference type="InterPro" id="IPR044730">
    <property type="entry name" value="RNase_H-like_dom_plant"/>
</dbReference>
<dbReference type="InterPro" id="IPR002156">
    <property type="entry name" value="RNaseH_domain"/>
</dbReference>
<dbReference type="Gene3D" id="3.30.70.330">
    <property type="match status" value="1"/>
</dbReference>
<dbReference type="eggNOG" id="KOG1075">
    <property type="taxonomic scope" value="Eukaryota"/>
</dbReference>
<keyword evidence="6" id="KW-1185">Reference proteome</keyword>
<dbReference type="HOGENOM" id="CLU_807543_0_0_1"/>
<dbReference type="GO" id="GO:0004523">
    <property type="term" value="F:RNA-DNA hybrid ribonuclease activity"/>
    <property type="evidence" value="ECO:0007669"/>
    <property type="project" value="InterPro"/>
</dbReference>
<dbReference type="Gramene" id="EOY02506">
    <property type="protein sequence ID" value="EOY02506"/>
    <property type="gene ID" value="TCM_016968"/>
</dbReference>
<keyword evidence="2" id="KW-0539">Nucleus</keyword>
<dbReference type="GO" id="GO:0003723">
    <property type="term" value="F:RNA binding"/>
    <property type="evidence" value="ECO:0007669"/>
    <property type="project" value="UniProtKB-UniRule"/>
</dbReference>
<dbReference type="SUPFAM" id="SSF53098">
    <property type="entry name" value="Ribonuclease H-like"/>
    <property type="match status" value="1"/>
</dbReference>
<accession>A0A061EBY7</accession>
<dbReference type="EMBL" id="CM001882">
    <property type="protein sequence ID" value="EOY02505.1"/>
    <property type="molecule type" value="Genomic_DNA"/>
</dbReference>
<feature type="domain" description="RRM" evidence="4">
    <location>
        <begin position="259"/>
        <end position="335"/>
    </location>
</feature>
<dbReference type="Proteomes" id="UP000026915">
    <property type="component" value="Chromosome 4"/>
</dbReference>
<dbReference type="InParanoid" id="A0A061EBY7"/>
<dbReference type="Gene3D" id="3.30.420.10">
    <property type="entry name" value="Ribonuclease H-like superfamily/Ribonuclease H"/>
    <property type="match status" value="1"/>
</dbReference>
<dbReference type="PANTHER" id="PTHR48033">
    <property type="entry name" value="RNA-BINDING (RRM/RBD/RNP MOTIFS) FAMILY PROTEIN"/>
    <property type="match status" value="1"/>
</dbReference>
<dbReference type="InterPro" id="IPR012677">
    <property type="entry name" value="Nucleotide-bd_a/b_plait_sf"/>
</dbReference>
<comment type="subcellular location">
    <subcellularLocation>
        <location evidence="1">Nucleus</location>
    </subcellularLocation>
</comment>
<dbReference type="CDD" id="cd06222">
    <property type="entry name" value="RNase_H_like"/>
    <property type="match status" value="1"/>
</dbReference>
<organism evidence="5 6">
    <name type="scientific">Theobroma cacao</name>
    <name type="common">Cacao</name>
    <name type="synonym">Cocoa</name>
    <dbReference type="NCBI Taxonomy" id="3641"/>
    <lineage>
        <taxon>Eukaryota</taxon>
        <taxon>Viridiplantae</taxon>
        <taxon>Streptophyta</taxon>
        <taxon>Embryophyta</taxon>
        <taxon>Tracheophyta</taxon>
        <taxon>Spermatophyta</taxon>
        <taxon>Magnoliopsida</taxon>
        <taxon>eudicotyledons</taxon>
        <taxon>Gunneridae</taxon>
        <taxon>Pentapetalae</taxon>
        <taxon>rosids</taxon>
        <taxon>malvids</taxon>
        <taxon>Malvales</taxon>
        <taxon>Malvaceae</taxon>
        <taxon>Byttnerioideae</taxon>
        <taxon>Theobroma</taxon>
    </lineage>
</organism>
<dbReference type="PANTHER" id="PTHR48033:SF5">
    <property type="entry name" value="RRM DOMAIN-CONTAINING PROTEIN"/>
    <property type="match status" value="1"/>
</dbReference>
<evidence type="ECO:0000313" key="6">
    <source>
        <dbReference type="Proteomes" id="UP000026915"/>
    </source>
</evidence>
<dbReference type="Pfam" id="PF13456">
    <property type="entry name" value="RVT_3"/>
    <property type="match status" value="1"/>
</dbReference>
<dbReference type="EMBL" id="CM001882">
    <property type="protein sequence ID" value="EOY02506.1"/>
    <property type="molecule type" value="Genomic_DNA"/>
</dbReference>
<proteinExistence type="predicted"/>
<dbReference type="InterPro" id="IPR035979">
    <property type="entry name" value="RBD_domain_sf"/>
</dbReference>
<dbReference type="AlphaFoldDB" id="A0A061EBY7"/>